<reference evidence="6 7" key="2">
    <citation type="journal article" date="2008" name="Int. J. Syst. Evol. Microbiol.">
        <title>Methanocella paludicola gen. nov., sp. nov., a methane-producing archaeon, the first isolate of the lineage 'Rice Cluster I', and proposal of the new archaeal order Methanocellales ord. nov.</title>
        <authorList>
            <person name="Sakai S."/>
            <person name="Imachi H."/>
            <person name="Hanada S."/>
            <person name="Ohashi A."/>
            <person name="Harada H."/>
            <person name="Kamagata Y."/>
        </authorList>
    </citation>
    <scope>NUCLEOTIDE SEQUENCE [LARGE SCALE GENOMIC DNA]</scope>
    <source>
        <strain evidence="7">DSM 17711 / JCM 13418 / NBRC 101707 / SANAE</strain>
    </source>
</reference>
<dbReference type="SUPFAM" id="SSF53335">
    <property type="entry name" value="S-adenosyl-L-methionine-dependent methyltransferases"/>
    <property type="match status" value="1"/>
</dbReference>
<dbReference type="GO" id="GO:0003676">
    <property type="term" value="F:nucleic acid binding"/>
    <property type="evidence" value="ECO:0007669"/>
    <property type="project" value="InterPro"/>
</dbReference>
<dbReference type="GO" id="GO:0008757">
    <property type="term" value="F:S-adenosylmethionine-dependent methyltransferase activity"/>
    <property type="evidence" value="ECO:0007669"/>
    <property type="project" value="TreeGrafter"/>
</dbReference>
<dbReference type="KEGG" id="mpd:MCP_0727"/>
<dbReference type="FunCoup" id="D1YWH7">
    <property type="interactions" value="65"/>
</dbReference>
<dbReference type="InParanoid" id="D1YWH7"/>
<evidence type="ECO:0000259" key="5">
    <source>
        <dbReference type="Pfam" id="PF05175"/>
    </source>
</evidence>
<sequence length="192" mass="21259">MSVRVYRNKEFELLDDVYDPGEDSYLLVEAALKEVKPDDRVLEVGTGSGVVSLFVKDIAAKVVATDISPIACRNARINGVPVVRADLYSGICSQFDLIIFNPPYLPTVPEEQLGSWLNRAFDGGLTGRREIERFIKDIDRILAPGGRILAVISSITGIDETEALFKDKGFHMATAAIEKVPFEKLVVLRFSR</sequence>
<evidence type="ECO:0000256" key="1">
    <source>
        <dbReference type="ARBA" id="ARBA00006149"/>
    </source>
</evidence>
<dbReference type="Pfam" id="PF05175">
    <property type="entry name" value="MTS"/>
    <property type="match status" value="1"/>
</dbReference>
<keyword evidence="2 6" id="KW-0489">Methyltransferase</keyword>
<keyword evidence="7" id="KW-1185">Reference proteome</keyword>
<evidence type="ECO:0000256" key="2">
    <source>
        <dbReference type="ARBA" id="ARBA00022603"/>
    </source>
</evidence>
<evidence type="ECO:0000256" key="3">
    <source>
        <dbReference type="ARBA" id="ARBA00022679"/>
    </source>
</evidence>
<dbReference type="NCBIfam" id="TIGR00537">
    <property type="entry name" value="hemK_rel_arch"/>
    <property type="match status" value="1"/>
</dbReference>
<dbReference type="InterPro" id="IPR007848">
    <property type="entry name" value="Small_mtfrase_dom"/>
</dbReference>
<dbReference type="InterPro" id="IPR052190">
    <property type="entry name" value="Euk-Arch_PrmC-MTase"/>
</dbReference>
<comment type="similarity">
    <text evidence="1">Belongs to the eukaryotic/archaeal PrmC-related family.</text>
</comment>
<dbReference type="OrthoDB" id="27149at2157"/>
<dbReference type="InterPro" id="IPR002052">
    <property type="entry name" value="DNA_methylase_N6_adenine_CS"/>
</dbReference>
<feature type="domain" description="Methyltransferase small" evidence="5">
    <location>
        <begin position="24"/>
        <end position="104"/>
    </location>
</feature>
<evidence type="ECO:0000256" key="4">
    <source>
        <dbReference type="ARBA" id="ARBA00022691"/>
    </source>
</evidence>
<dbReference type="GO" id="GO:0008276">
    <property type="term" value="F:protein methyltransferase activity"/>
    <property type="evidence" value="ECO:0007669"/>
    <property type="project" value="TreeGrafter"/>
</dbReference>
<dbReference type="eggNOG" id="arCOG00109">
    <property type="taxonomic scope" value="Archaea"/>
</dbReference>
<dbReference type="STRING" id="304371.MCP_0727"/>
<dbReference type="GO" id="GO:0035657">
    <property type="term" value="C:eRF1 methyltransferase complex"/>
    <property type="evidence" value="ECO:0007669"/>
    <property type="project" value="TreeGrafter"/>
</dbReference>
<reference evidence="6 7" key="1">
    <citation type="journal article" date="2007" name="Appl. Environ. Microbiol.">
        <title>Isolation of key methanogens for global methane emission from rice paddy fields: a novel isolate affiliated with the clone cluster rice cluster I.</title>
        <authorList>
            <person name="Sakai S."/>
            <person name="Imachi H."/>
            <person name="Sekiguchi Y."/>
            <person name="Ohashi A."/>
            <person name="Harada H."/>
            <person name="Kamagata Y."/>
        </authorList>
    </citation>
    <scope>NUCLEOTIDE SEQUENCE [LARGE SCALE GENOMIC DNA]</scope>
    <source>
        <strain evidence="7">DSM 17711 / JCM 13418 / NBRC 101707 / SANAE</strain>
    </source>
</reference>
<proteinExistence type="inferred from homology"/>
<dbReference type="PROSITE" id="PS00092">
    <property type="entry name" value="N6_MTASE"/>
    <property type="match status" value="1"/>
</dbReference>
<dbReference type="Proteomes" id="UP000001882">
    <property type="component" value="Chromosome"/>
</dbReference>
<reference evidence="7" key="3">
    <citation type="journal article" date="2011" name="PLoS ONE">
        <title>Genome sequence of a mesophilic hydrogenotrophic methanogen Methanocella paludicola, the first cultivated representative of the order Methanocellales.</title>
        <authorList>
            <person name="Sakai S."/>
            <person name="Takaki Y."/>
            <person name="Shimamura S."/>
            <person name="Sekine M."/>
            <person name="Tajima T."/>
            <person name="Kosugi H."/>
            <person name="Ichikawa N."/>
            <person name="Tasumi E."/>
            <person name="Hiraki A.T."/>
            <person name="Shimizu A."/>
            <person name="Kato Y."/>
            <person name="Nishiko R."/>
            <person name="Mori K."/>
            <person name="Fujita N."/>
            <person name="Imachi H."/>
            <person name="Takai K."/>
        </authorList>
    </citation>
    <scope>NUCLEOTIDE SEQUENCE [LARGE SCALE GENOMIC DNA]</scope>
    <source>
        <strain evidence="7">DSM 17711 / JCM 13418 / NBRC 101707 / SANAE</strain>
    </source>
</reference>
<dbReference type="AlphaFoldDB" id="D1YWH7"/>
<evidence type="ECO:0000313" key="7">
    <source>
        <dbReference type="Proteomes" id="UP000001882"/>
    </source>
</evidence>
<dbReference type="PATRIC" id="fig|304371.9.peg.752"/>
<dbReference type="NCBIfam" id="NF011529">
    <property type="entry name" value="PRK14968.1-3"/>
    <property type="match status" value="1"/>
</dbReference>
<dbReference type="CDD" id="cd02440">
    <property type="entry name" value="AdoMet_MTases"/>
    <property type="match status" value="1"/>
</dbReference>
<protein>
    <submittedName>
        <fullName evidence="6">Methyltransferase</fullName>
    </submittedName>
</protein>
<evidence type="ECO:0000313" key="6">
    <source>
        <dbReference type="EMBL" id="BAI60799.1"/>
    </source>
</evidence>
<dbReference type="InterPro" id="IPR029063">
    <property type="entry name" value="SAM-dependent_MTases_sf"/>
</dbReference>
<dbReference type="EMBL" id="AP011532">
    <property type="protein sequence ID" value="BAI60799.1"/>
    <property type="molecule type" value="Genomic_DNA"/>
</dbReference>
<dbReference type="RefSeq" id="WP_012899479.1">
    <property type="nucleotide sequence ID" value="NC_013665.1"/>
</dbReference>
<dbReference type="PANTHER" id="PTHR45875:SF1">
    <property type="entry name" value="METHYLTRANSFERASE N6AMT1"/>
    <property type="match status" value="1"/>
</dbReference>
<dbReference type="PANTHER" id="PTHR45875">
    <property type="entry name" value="METHYLTRANSFERASE N6AMT1"/>
    <property type="match status" value="1"/>
</dbReference>
<dbReference type="Gene3D" id="3.40.50.150">
    <property type="entry name" value="Vaccinia Virus protein VP39"/>
    <property type="match status" value="1"/>
</dbReference>
<accession>D1YWH7</accession>
<name>D1YWH7_METPS</name>
<organism evidence="6 7">
    <name type="scientific">Methanocella paludicola (strain DSM 17711 / JCM 13418 / NBRC 101707 / SANAE)</name>
    <dbReference type="NCBI Taxonomy" id="304371"/>
    <lineage>
        <taxon>Archaea</taxon>
        <taxon>Methanobacteriati</taxon>
        <taxon>Methanobacteriota</taxon>
        <taxon>Stenosarchaea group</taxon>
        <taxon>Methanomicrobia</taxon>
        <taxon>Methanocellales</taxon>
        <taxon>Methanocellaceae</taxon>
        <taxon>Methanocella</taxon>
    </lineage>
</organism>
<keyword evidence="4" id="KW-0949">S-adenosyl-L-methionine</keyword>
<gene>
    <name evidence="6" type="ordered locus">MCP_0727</name>
</gene>
<dbReference type="GeneID" id="8682934"/>
<dbReference type="InterPro" id="IPR004557">
    <property type="entry name" value="PrmC-related"/>
</dbReference>
<keyword evidence="3" id="KW-0808">Transferase</keyword>
<dbReference type="GO" id="GO:0032259">
    <property type="term" value="P:methylation"/>
    <property type="evidence" value="ECO:0007669"/>
    <property type="project" value="UniProtKB-KW"/>
</dbReference>